<evidence type="ECO:0000259" key="1">
    <source>
        <dbReference type="Pfam" id="PF11716"/>
    </source>
</evidence>
<dbReference type="Proteomes" id="UP001569963">
    <property type="component" value="Unassembled WGS sequence"/>
</dbReference>
<reference evidence="2 3" key="1">
    <citation type="submission" date="2023-11" db="EMBL/GenBank/DDBJ databases">
        <title>Actinomadura monticuli sp. nov., isolated from volcanic ash.</title>
        <authorList>
            <person name="Lee S.D."/>
            <person name="Yang H."/>
            <person name="Kim I.S."/>
        </authorList>
    </citation>
    <scope>NUCLEOTIDE SEQUENCE [LARGE SCALE GENOMIC DNA]</scope>
    <source>
        <strain evidence="2 3">DLS-62</strain>
    </source>
</reference>
<dbReference type="EMBL" id="JAXCEI010000003">
    <property type="protein sequence ID" value="MFA1539067.1"/>
    <property type="molecule type" value="Genomic_DNA"/>
</dbReference>
<keyword evidence="3" id="KW-1185">Reference proteome</keyword>
<gene>
    <name evidence="2" type="ORF">SM611_09010</name>
</gene>
<dbReference type="Pfam" id="PF11716">
    <property type="entry name" value="MDMPI_N"/>
    <property type="match status" value="1"/>
</dbReference>
<evidence type="ECO:0000313" key="3">
    <source>
        <dbReference type="Proteomes" id="UP001569963"/>
    </source>
</evidence>
<evidence type="ECO:0000313" key="2">
    <source>
        <dbReference type="EMBL" id="MFA1539067.1"/>
    </source>
</evidence>
<dbReference type="InterPro" id="IPR024344">
    <property type="entry name" value="MDMPI_metal-binding"/>
</dbReference>
<protein>
    <submittedName>
        <fullName evidence="2">Maleylpyruvate isomerase family mycothiol-dependent enzyme</fullName>
    </submittedName>
</protein>
<sequence>METHSAHLTKETRAERERLAGILGGLTPEQWDAASLCDGWRVREVVAHMTMAYRTRAIGVLAGLVRARFSFNRYADRDARSATRAMSDAELLGLLRRNIEHPWQPPGGGQAGALSHDVIHGLDFTEPLGLPPAPPERLALILASTRPRQLKYFGVDLGGRKLAATDSDAVVGDGSTVVAMTSKDILLVVTGRRPLNDVPQTSR</sequence>
<proteinExistence type="predicted"/>
<dbReference type="InterPro" id="IPR017517">
    <property type="entry name" value="Maleyloyr_isom"/>
</dbReference>
<organism evidence="2 3">
    <name type="scientific">Actinomadura monticuli</name>
    <dbReference type="NCBI Taxonomy" id="3097367"/>
    <lineage>
        <taxon>Bacteria</taxon>
        <taxon>Bacillati</taxon>
        <taxon>Actinomycetota</taxon>
        <taxon>Actinomycetes</taxon>
        <taxon>Streptosporangiales</taxon>
        <taxon>Thermomonosporaceae</taxon>
        <taxon>Actinomadura</taxon>
    </lineage>
</organism>
<accession>A0ABV4Q8X5</accession>
<dbReference type="Gene3D" id="1.20.120.450">
    <property type="entry name" value="dinb family like domain"/>
    <property type="match status" value="1"/>
</dbReference>
<name>A0ABV4Q8X5_9ACTN</name>
<dbReference type="SUPFAM" id="SSF109854">
    <property type="entry name" value="DinB/YfiT-like putative metalloenzymes"/>
    <property type="match status" value="1"/>
</dbReference>
<dbReference type="InterPro" id="IPR034660">
    <property type="entry name" value="DinB/YfiT-like"/>
</dbReference>
<dbReference type="NCBIfam" id="TIGR03083">
    <property type="entry name" value="maleylpyruvate isomerase family mycothiol-dependent enzyme"/>
    <property type="match status" value="1"/>
</dbReference>
<keyword evidence="2" id="KW-0413">Isomerase</keyword>
<dbReference type="GO" id="GO:0016853">
    <property type="term" value="F:isomerase activity"/>
    <property type="evidence" value="ECO:0007669"/>
    <property type="project" value="UniProtKB-KW"/>
</dbReference>
<dbReference type="RefSeq" id="WP_371948681.1">
    <property type="nucleotide sequence ID" value="NZ_JAXCEI010000003.1"/>
</dbReference>
<feature type="domain" description="Mycothiol-dependent maleylpyruvate isomerase metal-binding" evidence="1">
    <location>
        <begin position="13"/>
        <end position="99"/>
    </location>
</feature>
<comment type="caution">
    <text evidence="2">The sequence shown here is derived from an EMBL/GenBank/DDBJ whole genome shotgun (WGS) entry which is preliminary data.</text>
</comment>